<gene>
    <name evidence="2" type="ORF">AVDCRST_MAG66-3752</name>
</gene>
<reference evidence="2" key="1">
    <citation type="submission" date="2020-02" db="EMBL/GenBank/DDBJ databases">
        <authorList>
            <person name="Meier V. D."/>
        </authorList>
    </citation>
    <scope>NUCLEOTIDE SEQUENCE</scope>
    <source>
        <strain evidence="2">AVDCRST_MAG66</strain>
    </source>
</reference>
<protein>
    <submittedName>
        <fullName evidence="2">Uncharacterized protein</fullName>
    </submittedName>
</protein>
<sequence>GHEHHDGEGPAGRRRPAAGRGHRRGRWHPRRSRWRLCHTGDRGRWRGLRRDGHVGDAGAEPACQV</sequence>
<feature type="region of interest" description="Disordered" evidence="1">
    <location>
        <begin position="1"/>
        <end position="31"/>
    </location>
</feature>
<feature type="region of interest" description="Disordered" evidence="1">
    <location>
        <begin position="45"/>
        <end position="65"/>
    </location>
</feature>
<organism evidence="2">
    <name type="scientific">uncultured Pseudonocardia sp</name>
    <dbReference type="NCBI Taxonomy" id="211455"/>
    <lineage>
        <taxon>Bacteria</taxon>
        <taxon>Bacillati</taxon>
        <taxon>Actinomycetota</taxon>
        <taxon>Actinomycetes</taxon>
        <taxon>Pseudonocardiales</taxon>
        <taxon>Pseudonocardiaceae</taxon>
        <taxon>Pseudonocardia</taxon>
        <taxon>environmental samples</taxon>
    </lineage>
</organism>
<evidence type="ECO:0000313" key="2">
    <source>
        <dbReference type="EMBL" id="CAA9437539.1"/>
    </source>
</evidence>
<dbReference type="AlphaFoldDB" id="A0A6J4QE63"/>
<feature type="compositionally biased region" description="Basic residues" evidence="1">
    <location>
        <begin position="12"/>
        <end position="31"/>
    </location>
</feature>
<accession>A0A6J4QE63</accession>
<feature type="non-terminal residue" evidence="2">
    <location>
        <position position="1"/>
    </location>
</feature>
<feature type="compositionally biased region" description="Basic and acidic residues" evidence="1">
    <location>
        <begin position="45"/>
        <end position="54"/>
    </location>
</feature>
<dbReference type="EMBL" id="CADCUS010000521">
    <property type="protein sequence ID" value="CAA9437539.1"/>
    <property type="molecule type" value="Genomic_DNA"/>
</dbReference>
<proteinExistence type="predicted"/>
<name>A0A6J4QE63_9PSEU</name>
<evidence type="ECO:0000256" key="1">
    <source>
        <dbReference type="SAM" id="MobiDB-lite"/>
    </source>
</evidence>
<feature type="non-terminal residue" evidence="2">
    <location>
        <position position="65"/>
    </location>
</feature>